<dbReference type="InterPro" id="IPR024326">
    <property type="entry name" value="RRP7_C"/>
</dbReference>
<organism evidence="6 7">
    <name type="scientific">Exocentrus adspersus</name>
    <dbReference type="NCBI Taxonomy" id="1586481"/>
    <lineage>
        <taxon>Eukaryota</taxon>
        <taxon>Metazoa</taxon>
        <taxon>Ecdysozoa</taxon>
        <taxon>Arthropoda</taxon>
        <taxon>Hexapoda</taxon>
        <taxon>Insecta</taxon>
        <taxon>Pterygota</taxon>
        <taxon>Neoptera</taxon>
        <taxon>Endopterygota</taxon>
        <taxon>Coleoptera</taxon>
        <taxon>Polyphaga</taxon>
        <taxon>Cucujiformia</taxon>
        <taxon>Chrysomeloidea</taxon>
        <taxon>Cerambycidae</taxon>
        <taxon>Lamiinae</taxon>
        <taxon>Acanthocinini</taxon>
        <taxon>Exocentrus</taxon>
    </lineage>
</organism>
<accession>A0AAV8VZH2</accession>
<dbReference type="Gene3D" id="3.30.70.330">
    <property type="match status" value="1"/>
</dbReference>
<gene>
    <name evidence="6" type="ORF">NQ315_006188</name>
</gene>
<dbReference type="Pfam" id="PF12923">
    <property type="entry name" value="RRP7"/>
    <property type="match status" value="1"/>
</dbReference>
<dbReference type="GO" id="GO:0003723">
    <property type="term" value="F:RNA binding"/>
    <property type="evidence" value="ECO:0007669"/>
    <property type="project" value="UniProtKB-UniRule"/>
</dbReference>
<dbReference type="InterPro" id="IPR000504">
    <property type="entry name" value="RRM_dom"/>
</dbReference>
<keyword evidence="4" id="KW-0175">Coiled coil</keyword>
<reference evidence="6 7" key="1">
    <citation type="journal article" date="2023" name="Insect Mol. Biol.">
        <title>Genome sequencing provides insights into the evolution of gene families encoding plant cell wall-degrading enzymes in longhorned beetles.</title>
        <authorList>
            <person name="Shin N.R."/>
            <person name="Okamura Y."/>
            <person name="Kirsch R."/>
            <person name="Pauchet Y."/>
        </authorList>
    </citation>
    <scope>NUCLEOTIDE SEQUENCE [LARGE SCALE GENOMIC DNA]</scope>
    <source>
        <strain evidence="6">EAD_L_NR</strain>
    </source>
</reference>
<keyword evidence="7" id="KW-1185">Reference proteome</keyword>
<dbReference type="Pfam" id="PF17799">
    <property type="entry name" value="RRM_Rrp7"/>
    <property type="match status" value="1"/>
</dbReference>
<protein>
    <recommendedName>
        <fullName evidence="5">RRM domain-containing protein</fullName>
    </recommendedName>
</protein>
<dbReference type="SUPFAM" id="SSF54928">
    <property type="entry name" value="RNA-binding domain, RBD"/>
    <property type="match status" value="1"/>
</dbReference>
<dbReference type="GO" id="GO:0006364">
    <property type="term" value="P:rRNA processing"/>
    <property type="evidence" value="ECO:0007669"/>
    <property type="project" value="TreeGrafter"/>
</dbReference>
<evidence type="ECO:0000256" key="1">
    <source>
        <dbReference type="ARBA" id="ARBA00006110"/>
    </source>
</evidence>
<dbReference type="InterPro" id="IPR035979">
    <property type="entry name" value="RBD_domain_sf"/>
</dbReference>
<dbReference type="PANTHER" id="PTHR13191">
    <property type="entry name" value="RIBOSOMAL RNA PROCESSING PROTEIN 7-RELATED"/>
    <property type="match status" value="1"/>
</dbReference>
<dbReference type="GO" id="GO:0032545">
    <property type="term" value="C:CURI complex"/>
    <property type="evidence" value="ECO:0007669"/>
    <property type="project" value="TreeGrafter"/>
</dbReference>
<comment type="similarity">
    <text evidence="1">Belongs to the RRP7 family.</text>
</comment>
<dbReference type="InterPro" id="IPR012677">
    <property type="entry name" value="Nucleotide-bd_a/b_plait_sf"/>
</dbReference>
<dbReference type="Gene3D" id="6.10.250.1770">
    <property type="match status" value="1"/>
</dbReference>
<dbReference type="InterPro" id="IPR040446">
    <property type="entry name" value="RRP7"/>
</dbReference>
<keyword evidence="2 3" id="KW-0694">RNA-binding</keyword>
<sequence length="256" mass="29326">MTAKVGASNDIHSFTVLPLRFSFSSTSCHYLFVKEHSLRVVEERKPPGKTLFVLNVPPYATETSLKSAFSKSGKVRYTILEDEEQSLKGSGFKRAFVVFDKREGLLNALKANALNPLSTDKDKIPLKIGLEKWVAEYNSSIFDPKELQDRVNNFMYNYDEAEERKKKSDKGDVADDEGWTVVTKKGRNPGIARKESVNVKLKAKDKLAAKKKQLKNFYRFQIRESKMENIAALRKSFEEAKNKINIMKKARKFKPY</sequence>
<dbReference type="PROSITE" id="PS50102">
    <property type="entry name" value="RRM"/>
    <property type="match status" value="1"/>
</dbReference>
<dbReference type="Proteomes" id="UP001159042">
    <property type="component" value="Unassembled WGS sequence"/>
</dbReference>
<evidence type="ECO:0000259" key="5">
    <source>
        <dbReference type="PROSITE" id="PS50102"/>
    </source>
</evidence>
<dbReference type="InterPro" id="IPR040447">
    <property type="entry name" value="RRM_Rrp7"/>
</dbReference>
<evidence type="ECO:0000256" key="2">
    <source>
        <dbReference type="ARBA" id="ARBA00022884"/>
    </source>
</evidence>
<dbReference type="GO" id="GO:0000028">
    <property type="term" value="P:ribosomal small subunit assembly"/>
    <property type="evidence" value="ECO:0007669"/>
    <property type="project" value="TreeGrafter"/>
</dbReference>
<proteinExistence type="inferred from homology"/>
<feature type="coiled-coil region" evidence="4">
    <location>
        <begin position="223"/>
        <end position="250"/>
    </location>
</feature>
<name>A0AAV8VZH2_9CUCU</name>
<evidence type="ECO:0000256" key="4">
    <source>
        <dbReference type="SAM" id="Coils"/>
    </source>
</evidence>
<evidence type="ECO:0000313" key="6">
    <source>
        <dbReference type="EMBL" id="KAJ8919660.1"/>
    </source>
</evidence>
<evidence type="ECO:0000313" key="7">
    <source>
        <dbReference type="Proteomes" id="UP001159042"/>
    </source>
</evidence>
<dbReference type="GO" id="GO:0034456">
    <property type="term" value="C:UTP-C complex"/>
    <property type="evidence" value="ECO:0007669"/>
    <property type="project" value="TreeGrafter"/>
</dbReference>
<dbReference type="CDD" id="cd12951">
    <property type="entry name" value="RRP7_Rrp7A"/>
    <property type="match status" value="1"/>
</dbReference>
<dbReference type="PANTHER" id="PTHR13191:SF0">
    <property type="entry name" value="RIBOSOMAL RNA-PROCESSING PROTEIN 7 HOMOLOG A-RELATED"/>
    <property type="match status" value="1"/>
</dbReference>
<feature type="domain" description="RRM" evidence="5">
    <location>
        <begin position="49"/>
        <end position="131"/>
    </location>
</feature>
<dbReference type="EMBL" id="JANEYG010000016">
    <property type="protein sequence ID" value="KAJ8919660.1"/>
    <property type="molecule type" value="Genomic_DNA"/>
</dbReference>
<dbReference type="AlphaFoldDB" id="A0AAV8VZH2"/>
<dbReference type="SMART" id="SM00360">
    <property type="entry name" value="RRM"/>
    <property type="match status" value="1"/>
</dbReference>
<evidence type="ECO:0000256" key="3">
    <source>
        <dbReference type="PROSITE-ProRule" id="PRU00176"/>
    </source>
</evidence>
<comment type="caution">
    <text evidence="6">The sequence shown here is derived from an EMBL/GenBank/DDBJ whole genome shotgun (WGS) entry which is preliminary data.</text>
</comment>